<dbReference type="Proteomes" id="UP000822688">
    <property type="component" value="Chromosome 12"/>
</dbReference>
<keyword evidence="2" id="KW-0132">Cell division</keyword>
<dbReference type="GO" id="GO:0035825">
    <property type="term" value="P:homologous recombination"/>
    <property type="evidence" value="ECO:0007669"/>
    <property type="project" value="UniProtKB-ARBA"/>
</dbReference>
<feature type="region of interest" description="Disordered" evidence="6">
    <location>
        <begin position="1127"/>
        <end position="1413"/>
    </location>
</feature>
<dbReference type="Gene3D" id="2.30.30.140">
    <property type="match status" value="1"/>
</dbReference>
<evidence type="ECO:0000256" key="1">
    <source>
        <dbReference type="ARBA" id="ARBA00004123"/>
    </source>
</evidence>
<feature type="compositionally biased region" description="Basic and acidic residues" evidence="6">
    <location>
        <begin position="1737"/>
        <end position="1748"/>
    </location>
</feature>
<proteinExistence type="predicted"/>
<keyword evidence="4" id="KW-0539">Nucleus</keyword>
<dbReference type="GO" id="GO:0006281">
    <property type="term" value="P:DNA repair"/>
    <property type="evidence" value="ECO:0007669"/>
    <property type="project" value="TreeGrafter"/>
</dbReference>
<feature type="compositionally biased region" description="Basic and acidic residues" evidence="6">
    <location>
        <begin position="1587"/>
        <end position="1611"/>
    </location>
</feature>
<evidence type="ECO:0000313" key="7">
    <source>
        <dbReference type="EMBL" id="KAG0553453.1"/>
    </source>
</evidence>
<gene>
    <name evidence="7" type="ORF">KC19_12G012400</name>
</gene>
<sequence length="1867" mass="201791">MSKNKAKEMELIELGKKLSKSQSKDALVKLLLQASTLLAELDQSPPQSTHNAMKGCSSALVSPSLLRHKDKEVGLLVAICISEIMRIVAPDAPYSDDTLKEIFQLIVTNFKGLDDVNSPSFSRRVNILETVAKVRSCVVMLDLECDDLILEMFETFFDTASDEQPHNVFVAMRNVLTLVLEESEKIPAAMVEVILKNLLKQKKEGSAARKLAIAVVEKCADKLEPYVRSFLTSVMVEGKSLDSGLHKDHHEVIFELYCCAPQLLSGVIPHINDELVKDKLNVRLKAVALLGRLFALPGRQFAQEYPLVFGEFLKRFSDKVVDVRVAVVNCAKAFMEANPTGEQASELLGALQDRLLDYDDKVRVAVVKAICDLAKSDLKSIPTDLLRKVAERLRDKKVVVRKASLLKVMELYRSYCSKCAEGSIALDKEYEWIPGKIFRCCNDKEIHGLETILTEQLFPAAISVEEQSKHWVVAYSTYDENEKKALQFILLQKQRLQQEVQLYLTTRQKAKEEETPDVEKKLQSIFKVIANHFAEPAKAEENLQKVHQMKDEGVFSALSTLLSPSTSVAEAATARDELLKKLGEEHAQYEFMKSLATKCGYVFISREHVHAITREVIVYKDSEGDKDLVEPSLQLLVEIAIYCPELMADAEEDLLALLKDSDDSIKEGVVHIMSKSGAAFRNKGTASEGRSNVNLILEQLCVEGNRKQAKYAVSAIAAMTADSGLKALSVLYGRLVDKLEDNTHLPTVLQSLGCIAQNAMPIFETREDDIIKFVVRNVLRRPNPQEVPEFVSDGDSPSDHVLLKIYALKALVKSFLPKMNVHQRTRLPGLLKVLVKILACGEITDDLKTSPVDKAHLRLAAAKGVLRLARRWDSQIPIDVFHMVVMTVQDHAAHVRRALLKKIHHYLRDRTLNLKYASAYALCTVDTVQDIALEARQFMSDFVDDYRKEAHRTMTGQAERTTITLLPEYALVYLVHVLAHHPNYPVASGGVQPEPSAYEPFYRELLFFLRALILQDGDAKGDAGKKEDGDNLPLILAILRTIKGCENVVDKTKTETLYAVCDIAILITKDIAQQKKKLVETYPGVIPLPASVYKVCEPKAPEVKATVAQGAEPTGVESKVGALKASEVKPAEASAPEAKAAEANASKAAESNDSKVAEVSGSKAGDAEAKTGEGDAQTAEAEDTKMAEANDSKAGVVEDTKTGEVEDIKMAEAEDTETVGSEDANMAEAADAKTGEAAEAKTGEAADAKTGDAADAKTSDAADAKTGDAADAKTGEAADAKSGEAAGGTTAEAGESKPANPIETDPSEANGSKASDLNESEVPAPGDTIAAAANGTDAVEAEKPGAADTAEVKESEAVESTGPVATEPASKSGESGQPTPPVAADVKSAGAEAKKSVGEPAKVDGSHLPPCFTDKDVLARFKNVLAKSGQPASPRGRKRAKRVDNGDTVSDNTEVELEHSEPTPKKGKVDNEKRGKGGAGSGTGVIIKGPSRGGRKSVDKNESAKKAGKKVELEKEGEEELDENTPSKRKRGRPKGSGKKEEALSGDEMAGPSSESTPTTSAKKGKPAGSEARPLTESGKKRGRPAKAKEEDVQEKSAQKKDKVATPDKSAKKASAVEKGTSPAWRSEGERGGDESLVGCGIKVWWPLDKKFYKGEVVEYDAKKKKHKILYNDGEQEILNLAKERWELTGKPKTPSAKKEKTPTATPAATLSGTKYPEPKKLKVTAKTPTESAKTPDTSKEVASEKTSAKAASAGKAGKDAEKTPKASKSAAVDKEQAASAFDFDEEGEEEPAAKKQKTAAAPKASGGKHSKAEKAMSTSKDSAAESAKETSEGKAKEGKDVENAEDDEPLVGQLEDKEREEVKASE</sequence>
<dbReference type="Pfam" id="PF20168">
    <property type="entry name" value="PDS5"/>
    <property type="match status" value="1"/>
</dbReference>
<evidence type="ECO:0000256" key="3">
    <source>
        <dbReference type="ARBA" id="ARBA00022776"/>
    </source>
</evidence>
<feature type="compositionally biased region" description="Basic and acidic residues" evidence="6">
    <location>
        <begin position="1392"/>
        <end position="1405"/>
    </location>
</feature>
<feature type="compositionally biased region" description="Low complexity" evidence="6">
    <location>
        <begin position="1131"/>
        <end position="1149"/>
    </location>
</feature>
<accession>A0A8T0G2H2</accession>
<dbReference type="GO" id="GO:0003677">
    <property type="term" value="F:DNA binding"/>
    <property type="evidence" value="ECO:0007669"/>
    <property type="project" value="InterPro"/>
</dbReference>
<dbReference type="GO" id="GO:0005634">
    <property type="term" value="C:nucleus"/>
    <property type="evidence" value="ECO:0007669"/>
    <property type="project" value="UniProtKB-SubCell"/>
</dbReference>
<dbReference type="GO" id="GO:0007064">
    <property type="term" value="P:mitotic sister chromatid cohesion"/>
    <property type="evidence" value="ECO:0007669"/>
    <property type="project" value="InterPro"/>
</dbReference>
<dbReference type="InterPro" id="IPR016024">
    <property type="entry name" value="ARM-type_fold"/>
</dbReference>
<evidence type="ECO:0000256" key="6">
    <source>
        <dbReference type="SAM" id="MobiDB-lite"/>
    </source>
</evidence>
<dbReference type="SUPFAM" id="SSF48371">
    <property type="entry name" value="ARM repeat"/>
    <property type="match status" value="1"/>
</dbReference>
<dbReference type="CDD" id="cd20404">
    <property type="entry name" value="Tudor_Agenet_AtEML-like"/>
    <property type="match status" value="1"/>
</dbReference>
<feature type="compositionally biased region" description="Basic residues" evidence="6">
    <location>
        <begin position="1527"/>
        <end position="1537"/>
    </location>
</feature>
<feature type="compositionally biased region" description="Basic and acidic residues" evidence="6">
    <location>
        <begin position="1230"/>
        <end position="1282"/>
    </location>
</feature>
<keyword evidence="5" id="KW-0131">Cell cycle</keyword>
<dbReference type="SUPFAM" id="SSF63748">
    <property type="entry name" value="Tudor/PWWP/MBT"/>
    <property type="match status" value="1"/>
</dbReference>
<dbReference type="CDD" id="cd19953">
    <property type="entry name" value="PDS5"/>
    <property type="match status" value="1"/>
</dbReference>
<keyword evidence="8" id="KW-1185">Reference proteome</keyword>
<evidence type="ECO:0000256" key="4">
    <source>
        <dbReference type="ARBA" id="ARBA00023242"/>
    </source>
</evidence>
<organism evidence="7 8">
    <name type="scientific">Ceratodon purpureus</name>
    <name type="common">Fire moss</name>
    <name type="synonym">Dicranum purpureum</name>
    <dbReference type="NCBI Taxonomy" id="3225"/>
    <lineage>
        <taxon>Eukaryota</taxon>
        <taxon>Viridiplantae</taxon>
        <taxon>Streptophyta</taxon>
        <taxon>Embryophyta</taxon>
        <taxon>Bryophyta</taxon>
        <taxon>Bryophytina</taxon>
        <taxon>Bryopsida</taxon>
        <taxon>Dicranidae</taxon>
        <taxon>Pseudoditrichales</taxon>
        <taxon>Ditrichaceae</taxon>
        <taxon>Ceratodon</taxon>
    </lineage>
</organism>
<name>A0A8T0G2H2_CERPU</name>
<feature type="compositionally biased region" description="Polar residues" evidence="6">
    <location>
        <begin position="1727"/>
        <end position="1736"/>
    </location>
</feature>
<evidence type="ECO:0000256" key="2">
    <source>
        <dbReference type="ARBA" id="ARBA00022618"/>
    </source>
</evidence>
<dbReference type="EMBL" id="CM026433">
    <property type="protein sequence ID" value="KAG0553453.1"/>
    <property type="molecule type" value="Genomic_DNA"/>
</dbReference>
<dbReference type="Gene3D" id="1.25.10.10">
    <property type="entry name" value="Leucine-rich Repeat Variant"/>
    <property type="match status" value="1"/>
</dbReference>
<dbReference type="InterPro" id="IPR011989">
    <property type="entry name" value="ARM-like"/>
</dbReference>
<evidence type="ECO:0000256" key="5">
    <source>
        <dbReference type="ARBA" id="ARBA00023306"/>
    </source>
</evidence>
<dbReference type="InterPro" id="IPR017956">
    <property type="entry name" value="AT_hook_DNA-bd_motif"/>
</dbReference>
<dbReference type="InterPro" id="IPR039776">
    <property type="entry name" value="Pds5"/>
</dbReference>
<comment type="caution">
    <text evidence="7">The sequence shown here is derived from an EMBL/GenBank/DDBJ whole genome shotgun (WGS) entry which is preliminary data.</text>
</comment>
<feature type="compositionally biased region" description="Basic and acidic residues" evidence="6">
    <location>
        <begin position="1182"/>
        <end position="1212"/>
    </location>
</feature>
<protein>
    <submittedName>
        <fullName evidence="7">Uncharacterized protein</fullName>
    </submittedName>
</protein>
<feature type="compositionally biased region" description="Basic and acidic residues" evidence="6">
    <location>
        <begin position="1855"/>
        <end position="1867"/>
    </location>
</feature>
<dbReference type="GO" id="GO:0000785">
    <property type="term" value="C:chromatin"/>
    <property type="evidence" value="ECO:0007669"/>
    <property type="project" value="TreeGrafter"/>
</dbReference>
<feature type="compositionally biased region" description="Polar residues" evidence="6">
    <location>
        <begin position="1553"/>
        <end position="1562"/>
    </location>
</feature>
<dbReference type="PANTHER" id="PTHR12663">
    <property type="entry name" value="ANDROGEN INDUCED INHIBITOR OF PROLIFERATION AS3 / PDS5-RELATED"/>
    <property type="match status" value="1"/>
</dbReference>
<feature type="region of interest" description="Disordered" evidence="6">
    <location>
        <begin position="1425"/>
        <end position="1638"/>
    </location>
</feature>
<feature type="compositionally biased region" description="Low complexity" evidence="6">
    <location>
        <begin position="1283"/>
        <end position="1293"/>
    </location>
</feature>
<feature type="compositionally biased region" description="Polar residues" evidence="6">
    <location>
        <begin position="1307"/>
        <end position="1317"/>
    </location>
</feature>
<evidence type="ECO:0000313" key="8">
    <source>
        <dbReference type="Proteomes" id="UP000822688"/>
    </source>
</evidence>
<comment type="subcellular location">
    <subcellularLocation>
        <location evidence="1">Nucleus</location>
    </subcellularLocation>
</comment>
<feature type="compositionally biased region" description="Basic and acidic residues" evidence="6">
    <location>
        <begin position="1496"/>
        <end position="1514"/>
    </location>
</feature>
<feature type="region of interest" description="Disordered" evidence="6">
    <location>
        <begin position="1686"/>
        <end position="1867"/>
    </location>
</feature>
<keyword evidence="3" id="KW-0498">Mitosis</keyword>
<dbReference type="GO" id="GO:0051301">
    <property type="term" value="P:cell division"/>
    <property type="evidence" value="ECO:0007669"/>
    <property type="project" value="UniProtKB-KW"/>
</dbReference>
<dbReference type="SMART" id="SM00384">
    <property type="entry name" value="AT_hook"/>
    <property type="match status" value="2"/>
</dbReference>
<dbReference type="PANTHER" id="PTHR12663:SF0">
    <property type="entry name" value="PRECOCIOUS DISSOCIATION OF SISTERS 5, ISOFORM A"/>
    <property type="match status" value="1"/>
</dbReference>
<feature type="compositionally biased region" description="Basic and acidic residues" evidence="6">
    <location>
        <begin position="1456"/>
        <end position="1475"/>
    </location>
</feature>
<dbReference type="FunFam" id="1.25.10.10:FF:001909">
    <property type="entry name" value="Predicted protein"/>
    <property type="match status" value="1"/>
</dbReference>
<reference evidence="7" key="1">
    <citation type="submission" date="2020-06" db="EMBL/GenBank/DDBJ databases">
        <title>WGS assembly of Ceratodon purpureus strain R40.</title>
        <authorList>
            <person name="Carey S.B."/>
            <person name="Jenkins J."/>
            <person name="Shu S."/>
            <person name="Lovell J.T."/>
            <person name="Sreedasyam A."/>
            <person name="Maumus F."/>
            <person name="Tiley G.P."/>
            <person name="Fernandez-Pozo N."/>
            <person name="Barry K."/>
            <person name="Chen C."/>
            <person name="Wang M."/>
            <person name="Lipzen A."/>
            <person name="Daum C."/>
            <person name="Saski C.A."/>
            <person name="Payton A.C."/>
            <person name="Mcbreen J.C."/>
            <person name="Conrad R.E."/>
            <person name="Kollar L.M."/>
            <person name="Olsson S."/>
            <person name="Huttunen S."/>
            <person name="Landis J.B."/>
            <person name="Wickett N.J."/>
            <person name="Johnson M.G."/>
            <person name="Rensing S.A."/>
            <person name="Grimwood J."/>
            <person name="Schmutz J."/>
            <person name="Mcdaniel S.F."/>
        </authorList>
    </citation>
    <scope>NUCLEOTIDE SEQUENCE</scope>
    <source>
        <strain evidence="7">R40</strain>
    </source>
</reference>
<feature type="compositionally biased region" description="Basic and acidic residues" evidence="6">
    <location>
        <begin position="1823"/>
        <end position="1843"/>
    </location>
</feature>
<feature type="compositionally biased region" description="Basic and acidic residues" evidence="6">
    <location>
        <begin position="1340"/>
        <end position="1356"/>
    </location>
</feature>